<evidence type="ECO:0000313" key="4">
    <source>
        <dbReference type="Proteomes" id="UP000199120"/>
    </source>
</evidence>
<keyword evidence="4" id="KW-1185">Reference proteome</keyword>
<evidence type="ECO:0000259" key="2">
    <source>
        <dbReference type="Pfam" id="PF13372"/>
    </source>
</evidence>
<feature type="signal peptide" evidence="1">
    <location>
        <begin position="1"/>
        <end position="33"/>
    </location>
</feature>
<proteinExistence type="predicted"/>
<dbReference type="EMBL" id="FOAJ01000028">
    <property type="protein sequence ID" value="SEM13645.1"/>
    <property type="molecule type" value="Genomic_DNA"/>
</dbReference>
<evidence type="ECO:0000256" key="1">
    <source>
        <dbReference type="SAM" id="SignalP"/>
    </source>
</evidence>
<reference evidence="4" key="1">
    <citation type="submission" date="2016-10" db="EMBL/GenBank/DDBJ databases">
        <authorList>
            <person name="Varghese N."/>
            <person name="Submissions S."/>
        </authorList>
    </citation>
    <scope>NUCLEOTIDE SEQUENCE [LARGE SCALE GENOMIC DNA]</scope>
    <source>
        <strain evidence="4">LMG 26416</strain>
    </source>
</reference>
<dbReference type="Proteomes" id="UP000199120">
    <property type="component" value="Unassembled WGS sequence"/>
</dbReference>
<feature type="domain" description="Alginate export" evidence="2">
    <location>
        <begin position="90"/>
        <end position="477"/>
    </location>
</feature>
<gene>
    <name evidence="3" type="ORF">SAMN05192542_12832</name>
</gene>
<keyword evidence="1" id="KW-0732">Signal</keyword>
<name>A0A1H7VXY4_9BURK</name>
<dbReference type="Pfam" id="PF13372">
    <property type="entry name" value="Alginate_exp"/>
    <property type="match status" value="1"/>
</dbReference>
<dbReference type="OrthoDB" id="311329at2"/>
<dbReference type="InterPro" id="IPR025388">
    <property type="entry name" value="Alginate_export_dom"/>
</dbReference>
<dbReference type="AlphaFoldDB" id="A0A1H7VXY4"/>
<dbReference type="STRING" id="416943.SAMN05445871_4946"/>
<protein>
    <submittedName>
        <fullName evidence="3">Alginate export</fullName>
    </submittedName>
</protein>
<feature type="chain" id="PRO_5030029388" evidence="1">
    <location>
        <begin position="34"/>
        <end position="484"/>
    </location>
</feature>
<organism evidence="3 4">
    <name type="scientific">Paraburkholderia caballeronis</name>
    <dbReference type="NCBI Taxonomy" id="416943"/>
    <lineage>
        <taxon>Bacteria</taxon>
        <taxon>Pseudomonadati</taxon>
        <taxon>Pseudomonadota</taxon>
        <taxon>Betaproteobacteria</taxon>
        <taxon>Burkholderiales</taxon>
        <taxon>Burkholderiaceae</taxon>
        <taxon>Paraburkholderia</taxon>
    </lineage>
</organism>
<evidence type="ECO:0000313" key="3">
    <source>
        <dbReference type="EMBL" id="SEM13645.1"/>
    </source>
</evidence>
<dbReference type="RefSeq" id="WP_090551396.1">
    <property type="nucleotide sequence ID" value="NZ_FNSR01000002.1"/>
</dbReference>
<sequence>MTGRAHARRAARYARSLGPGCALLLCAAAPLHAEETDTVPVVSGVPQTRPAIMANRWQENWAALSNPALRTQPFDWLKYIPLSATDPYSYLSLGATLRERFESSDASGFGVGGVAGDSYLLQRFQFHVDVHVDRNWELFTQFEDVRAFGKNVVTPVDKNPLDLRLAFLSYVKPLDAGTFKARIGRQDFLFDLQRFVSSRDGPNVRQSFDAIWADWESGPWRFIGFVSQPVEYRDVTAFDDTSSGRMRFHTLRVERHVFGSNEWSAYYSLYERGNARYPDASGSELRNVYDMRFAGAAHGVDWDLEAMGQTGAVGGKDVRAWAGGSRVGYTFGTAAWKPRIAVQFDAASGDRHAGDGTLGTFNPLFPNGYYFTLGGFTGYANLIHLKPSITVKPAPKLSLMAAVGFQWRETTGDAVYTQPAVAVNGTAGRGSLWTGAYGQLRADYAFNANLTGAVEAVYYQVGSTIRDAGGHNSEYLGIELKFGW</sequence>
<accession>A0A1H7VXY4</accession>